<feature type="transmembrane region" description="Helical" evidence="2">
    <location>
        <begin position="243"/>
        <end position="268"/>
    </location>
</feature>
<feature type="compositionally biased region" description="Acidic residues" evidence="1">
    <location>
        <begin position="660"/>
        <end position="675"/>
    </location>
</feature>
<dbReference type="EMBL" id="AP006496">
    <property type="protein sequence ID" value="BAM81386.1"/>
    <property type="molecule type" value="Genomic_DNA"/>
</dbReference>
<keyword evidence="2" id="KW-1133">Transmembrane helix</keyword>
<dbReference type="Pfam" id="PF11375">
    <property type="entry name" value="DUF3177"/>
    <property type="match status" value="1"/>
</dbReference>
<keyword evidence="2" id="KW-0472">Membrane</keyword>
<organism evidence="3 4">
    <name type="scientific">Cyanidioschyzon merolae (strain NIES-3377 / 10D)</name>
    <name type="common">Unicellular red alga</name>
    <dbReference type="NCBI Taxonomy" id="280699"/>
    <lineage>
        <taxon>Eukaryota</taxon>
        <taxon>Rhodophyta</taxon>
        <taxon>Bangiophyceae</taxon>
        <taxon>Cyanidiales</taxon>
        <taxon>Cyanidiaceae</taxon>
        <taxon>Cyanidioschyzon</taxon>
    </lineage>
</organism>
<dbReference type="InterPro" id="IPR021515">
    <property type="entry name" value="DUF3177"/>
</dbReference>
<evidence type="ECO:0000313" key="3">
    <source>
        <dbReference type="EMBL" id="BAM81386.1"/>
    </source>
</evidence>
<dbReference type="KEGG" id="cme:CYME_CMN317C"/>
<evidence type="ECO:0000256" key="1">
    <source>
        <dbReference type="SAM" id="MobiDB-lite"/>
    </source>
</evidence>
<feature type="transmembrane region" description="Helical" evidence="2">
    <location>
        <begin position="203"/>
        <end position="223"/>
    </location>
</feature>
<accession>M1UU79</accession>
<sequence length="686" mass="76540">MWQTNWVARPASGFGATRALPSRHAQLACSATASPCRTKNRTGPGLAKLRLANGQRHTYRNALCSCASSGPESGSDQKLPPQTKLSALLEQAEELGLDTAGPPLLPELVRHFLDIEPRVWRRGQSLRDRLREHCIFPGMPIPEDVDLSDTLGARDPSAAPAERKFDYNLFLNWLGFRDRDEAVAYMDERRLYRKRVRRFKRRLGFVLMLLAVTGHAGSLLRAASRTPGGYAIALTIGATLDAFLVTGCIMVAIPVVLLAWDFLSAPVARRFDPRRLPGYRASDAVRRLLLMYAFMVWPLLGSAAAIGNACTFVHDPVILTSSWIQGGLTEIGIFWLLVGISARAAAIPALWQWPDLNQEVRIMASGRQNRLVHAFCLWRWLVTASCLWAILLRCSALVRPRTGLVAMQYPCCWGLTLLARHRPLWLGAWLEQGLHQIVLVVAACTIVAYLCYALYYLNFVVPKMPDLDHPKIDDPDDLLSMDPLNRVLAECSPPGARQRFSPIRALLVRLRLIDDDSPEKEYSPFGEGLVERPSNRSALCRLASDPIILDDDDELLRALDALQPNSYVNRLLDAEKRAYEQAGRPIDSLFKPRWEWLQVSEEEARALTKRIRAPPPPPDQRPLVELVESDPFEQATESATLEPSFLDGAGSGIRQRDSPADPESDTESDRDDDGESGPARSDIYHA</sequence>
<protein>
    <submittedName>
        <fullName evidence="3">Uncharacterized protein</fullName>
    </submittedName>
</protein>
<dbReference type="OrthoDB" id="10594343at2759"/>
<proteinExistence type="predicted"/>
<feature type="transmembrane region" description="Helical" evidence="2">
    <location>
        <begin position="434"/>
        <end position="457"/>
    </location>
</feature>
<reference evidence="3 4" key="1">
    <citation type="journal article" date="2004" name="Nature">
        <title>Genome sequence of the ultrasmall unicellular red alga Cyanidioschyzon merolae 10D.</title>
        <authorList>
            <person name="Matsuzaki M."/>
            <person name="Misumi O."/>
            <person name="Shin-i T."/>
            <person name="Maruyama S."/>
            <person name="Takahara M."/>
            <person name="Miyagishima S."/>
            <person name="Mori T."/>
            <person name="Nishida K."/>
            <person name="Yagisawa F."/>
            <person name="Nishida K."/>
            <person name="Yoshida Y."/>
            <person name="Nishimura Y."/>
            <person name="Nakao S."/>
            <person name="Kobayashi T."/>
            <person name="Momoyama Y."/>
            <person name="Higashiyama T."/>
            <person name="Minoda A."/>
            <person name="Sano M."/>
            <person name="Nomoto H."/>
            <person name="Oishi K."/>
            <person name="Hayashi H."/>
            <person name="Ohta F."/>
            <person name="Nishizaka S."/>
            <person name="Haga S."/>
            <person name="Miura S."/>
            <person name="Morishita T."/>
            <person name="Kabeya Y."/>
            <person name="Terasawa K."/>
            <person name="Suzuki Y."/>
            <person name="Ishii Y."/>
            <person name="Asakawa S."/>
            <person name="Takano H."/>
            <person name="Ohta N."/>
            <person name="Kuroiwa H."/>
            <person name="Tanaka K."/>
            <person name="Shimizu N."/>
            <person name="Sugano S."/>
            <person name="Sato N."/>
            <person name="Nozaki H."/>
            <person name="Ogasawara N."/>
            <person name="Kohara Y."/>
            <person name="Kuroiwa T."/>
        </authorList>
    </citation>
    <scope>NUCLEOTIDE SEQUENCE [LARGE SCALE GENOMIC DNA]</scope>
    <source>
        <strain evidence="3 4">10D</strain>
    </source>
</reference>
<dbReference type="Gramene" id="CMN317CT">
    <property type="protein sequence ID" value="CMN317CT"/>
    <property type="gene ID" value="CMN317C"/>
</dbReference>
<dbReference type="RefSeq" id="XP_005537422.1">
    <property type="nucleotide sequence ID" value="XM_005537365.1"/>
</dbReference>
<feature type="transmembrane region" description="Helical" evidence="2">
    <location>
        <begin position="289"/>
        <end position="314"/>
    </location>
</feature>
<name>M1UU79_CYAM1</name>
<gene>
    <name evidence="3" type="ORF">CYME_CMN317C</name>
</gene>
<dbReference type="HOGENOM" id="CLU_401366_0_0_1"/>
<evidence type="ECO:0000313" key="4">
    <source>
        <dbReference type="Proteomes" id="UP000007014"/>
    </source>
</evidence>
<feature type="transmembrane region" description="Helical" evidence="2">
    <location>
        <begin position="371"/>
        <end position="391"/>
    </location>
</feature>
<keyword evidence="2" id="KW-0812">Transmembrane</keyword>
<feature type="region of interest" description="Disordered" evidence="1">
    <location>
        <begin position="607"/>
        <end position="686"/>
    </location>
</feature>
<dbReference type="Proteomes" id="UP000007014">
    <property type="component" value="Chromosome 14"/>
</dbReference>
<keyword evidence="4" id="KW-1185">Reference proteome</keyword>
<dbReference type="GeneID" id="16995208"/>
<dbReference type="AlphaFoldDB" id="M1UU79"/>
<reference evidence="3 4" key="2">
    <citation type="journal article" date="2007" name="BMC Biol.">
        <title>A 100%-complete sequence reveals unusually simple genomic features in the hot-spring red alga Cyanidioschyzon merolae.</title>
        <authorList>
            <person name="Nozaki H."/>
            <person name="Takano H."/>
            <person name="Misumi O."/>
            <person name="Terasawa K."/>
            <person name="Matsuzaki M."/>
            <person name="Maruyama S."/>
            <person name="Nishida K."/>
            <person name="Yagisawa F."/>
            <person name="Yoshida Y."/>
            <person name="Fujiwara T."/>
            <person name="Takio S."/>
            <person name="Tamura K."/>
            <person name="Chung S.J."/>
            <person name="Nakamura S."/>
            <person name="Kuroiwa H."/>
            <person name="Tanaka K."/>
            <person name="Sato N."/>
            <person name="Kuroiwa T."/>
        </authorList>
    </citation>
    <scope>NUCLEOTIDE SEQUENCE [LARGE SCALE GENOMIC DNA]</scope>
    <source>
        <strain evidence="3 4">10D</strain>
    </source>
</reference>
<evidence type="ECO:0000256" key="2">
    <source>
        <dbReference type="SAM" id="Phobius"/>
    </source>
</evidence>